<dbReference type="SMART" id="SM00354">
    <property type="entry name" value="HTH_LACI"/>
    <property type="match status" value="1"/>
</dbReference>
<dbReference type="InterPro" id="IPR028082">
    <property type="entry name" value="Peripla_BP_I"/>
</dbReference>
<dbReference type="CDD" id="cd01392">
    <property type="entry name" value="HTH_LacI"/>
    <property type="match status" value="1"/>
</dbReference>
<dbReference type="RefSeq" id="WP_331809296.1">
    <property type="nucleotide sequence ID" value="NZ_JAZHOU010000001.1"/>
</dbReference>
<dbReference type="Pfam" id="PF00532">
    <property type="entry name" value="Peripla_BP_1"/>
    <property type="match status" value="1"/>
</dbReference>
<dbReference type="Gene3D" id="3.40.50.2300">
    <property type="match status" value="2"/>
</dbReference>
<proteinExistence type="predicted"/>
<dbReference type="Pfam" id="PF00356">
    <property type="entry name" value="LacI"/>
    <property type="match status" value="1"/>
</dbReference>
<keyword evidence="1" id="KW-0805">Transcription regulation</keyword>
<name>A0ABU7W3Q0_9FLAO</name>
<sequence length="348" mass="38952">MKPVTLKEIAEILDISITTVSKALKDYPDVSKKTKRLVKETAATLNYKPNAFAVNLRTSESKTIGIIIPEVVHHFFSNVIKGIIAQAEKKGYLVIILQSNESFELEKKQIDLLLSKRVDGILMSLANGTVNFNHLNEIIETDTPLVLFDKIAKVVKCSKVIIDDRKAAYTATKHLIDIGCKKIAHFRGPLLPQNSIDRFLGYKQALTDNNIPYDPSLVYICNCSDKSFEEGKESARKLLKDHNDIDGIFINTDLVAIGALTEFNKQGIKVPDDIAVVGFSNWFMSSVISPTLSTIDQPGYDMGKTSFKLLYKEIKQRKKKEPVTFKTVELTTELVVRESSTKSIIVKN</sequence>
<dbReference type="InterPro" id="IPR001761">
    <property type="entry name" value="Peripla_BP/Lac1_sug-bd_dom"/>
</dbReference>
<protein>
    <submittedName>
        <fullName evidence="5">LacI family DNA-binding transcriptional regulator</fullName>
    </submittedName>
</protein>
<evidence type="ECO:0000313" key="6">
    <source>
        <dbReference type="Proteomes" id="UP001356704"/>
    </source>
</evidence>
<dbReference type="PROSITE" id="PS50932">
    <property type="entry name" value="HTH_LACI_2"/>
    <property type="match status" value="1"/>
</dbReference>
<dbReference type="CDD" id="cd06267">
    <property type="entry name" value="PBP1_LacI_sugar_binding-like"/>
    <property type="match status" value="1"/>
</dbReference>
<evidence type="ECO:0000313" key="5">
    <source>
        <dbReference type="EMBL" id="MEF3078528.1"/>
    </source>
</evidence>
<dbReference type="PANTHER" id="PTHR30146:SF109">
    <property type="entry name" value="HTH-TYPE TRANSCRIPTIONAL REGULATOR GALS"/>
    <property type="match status" value="1"/>
</dbReference>
<evidence type="ECO:0000256" key="3">
    <source>
        <dbReference type="ARBA" id="ARBA00023163"/>
    </source>
</evidence>
<evidence type="ECO:0000259" key="4">
    <source>
        <dbReference type="PROSITE" id="PS50932"/>
    </source>
</evidence>
<keyword evidence="2 5" id="KW-0238">DNA-binding</keyword>
<keyword evidence="3" id="KW-0804">Transcription</keyword>
<evidence type="ECO:0000256" key="1">
    <source>
        <dbReference type="ARBA" id="ARBA00023015"/>
    </source>
</evidence>
<accession>A0ABU7W3Q0</accession>
<feature type="domain" description="HTH lacI-type" evidence="4">
    <location>
        <begin position="4"/>
        <end position="58"/>
    </location>
</feature>
<dbReference type="PANTHER" id="PTHR30146">
    <property type="entry name" value="LACI-RELATED TRANSCRIPTIONAL REPRESSOR"/>
    <property type="match status" value="1"/>
</dbReference>
<dbReference type="SUPFAM" id="SSF53822">
    <property type="entry name" value="Periplasmic binding protein-like I"/>
    <property type="match status" value="1"/>
</dbReference>
<comment type="caution">
    <text evidence="5">The sequence shown here is derived from an EMBL/GenBank/DDBJ whole genome shotgun (WGS) entry which is preliminary data.</text>
</comment>
<keyword evidence="6" id="KW-1185">Reference proteome</keyword>
<dbReference type="InterPro" id="IPR010982">
    <property type="entry name" value="Lambda_DNA-bd_dom_sf"/>
</dbReference>
<evidence type="ECO:0000256" key="2">
    <source>
        <dbReference type="ARBA" id="ARBA00023125"/>
    </source>
</evidence>
<reference evidence="5 6" key="1">
    <citation type="submission" date="2024-02" db="EMBL/GenBank/DDBJ databases">
        <title>Winogradskyella poriferorum JCM 12885.</title>
        <authorList>
            <person name="Zhang D.-F."/>
            <person name="Fu Z.-Y."/>
        </authorList>
    </citation>
    <scope>NUCLEOTIDE SEQUENCE [LARGE SCALE GENOMIC DNA]</scope>
    <source>
        <strain evidence="5 6">JCM 12885</strain>
    </source>
</reference>
<dbReference type="Proteomes" id="UP001356704">
    <property type="component" value="Unassembled WGS sequence"/>
</dbReference>
<dbReference type="GO" id="GO:0003677">
    <property type="term" value="F:DNA binding"/>
    <property type="evidence" value="ECO:0007669"/>
    <property type="project" value="UniProtKB-KW"/>
</dbReference>
<organism evidence="5 6">
    <name type="scientific">Winogradskyella poriferorum</name>
    <dbReference type="NCBI Taxonomy" id="307627"/>
    <lineage>
        <taxon>Bacteria</taxon>
        <taxon>Pseudomonadati</taxon>
        <taxon>Bacteroidota</taxon>
        <taxon>Flavobacteriia</taxon>
        <taxon>Flavobacteriales</taxon>
        <taxon>Flavobacteriaceae</taxon>
        <taxon>Winogradskyella</taxon>
    </lineage>
</organism>
<dbReference type="InterPro" id="IPR000843">
    <property type="entry name" value="HTH_LacI"/>
</dbReference>
<dbReference type="EMBL" id="JAZHOU010000001">
    <property type="protein sequence ID" value="MEF3078528.1"/>
    <property type="molecule type" value="Genomic_DNA"/>
</dbReference>
<gene>
    <name evidence="5" type="ORF">V1468_05905</name>
</gene>
<dbReference type="SUPFAM" id="SSF47413">
    <property type="entry name" value="lambda repressor-like DNA-binding domains"/>
    <property type="match status" value="1"/>
</dbReference>
<dbReference type="Gene3D" id="1.10.260.40">
    <property type="entry name" value="lambda repressor-like DNA-binding domains"/>
    <property type="match status" value="1"/>
</dbReference>